<reference evidence="3" key="2">
    <citation type="submission" date="2023-05" db="EMBL/GenBank/DDBJ databases">
        <authorList>
            <consortium name="Lawrence Berkeley National Laboratory"/>
            <person name="Steindorff A."/>
            <person name="Hensen N."/>
            <person name="Bonometti L."/>
            <person name="Westerberg I."/>
            <person name="Brannstrom I.O."/>
            <person name="Guillou S."/>
            <person name="Cros-Aarteil S."/>
            <person name="Calhoun S."/>
            <person name="Haridas S."/>
            <person name="Kuo A."/>
            <person name="Mondo S."/>
            <person name="Pangilinan J."/>
            <person name="Riley R."/>
            <person name="Labutti K."/>
            <person name="Andreopoulos B."/>
            <person name="Lipzen A."/>
            <person name="Chen C."/>
            <person name="Yanf M."/>
            <person name="Daum C."/>
            <person name="Ng V."/>
            <person name="Clum A."/>
            <person name="Ohm R."/>
            <person name="Martin F."/>
            <person name="Silar P."/>
            <person name="Natvig D."/>
            <person name="Lalanne C."/>
            <person name="Gautier V."/>
            <person name="Ament-Velasquez S.L."/>
            <person name="Kruys A."/>
            <person name="Hutchinson M.I."/>
            <person name="Powell A.J."/>
            <person name="Barry K."/>
            <person name="Miller A.N."/>
            <person name="Grigoriev I.V."/>
            <person name="Debuchy R."/>
            <person name="Gladieux P."/>
            <person name="Thoren M.H."/>
            <person name="Johannesson H."/>
        </authorList>
    </citation>
    <scope>NUCLEOTIDE SEQUENCE</scope>
    <source>
        <strain evidence="3">CBS 990.96</strain>
    </source>
</reference>
<dbReference type="InterPro" id="IPR001283">
    <property type="entry name" value="CRISP-related"/>
</dbReference>
<keyword evidence="4" id="KW-1185">Reference proteome</keyword>
<name>A0AAN7BSR5_9PEZI</name>
<dbReference type="Pfam" id="PF00188">
    <property type="entry name" value="CAP"/>
    <property type="match status" value="1"/>
</dbReference>
<feature type="region of interest" description="Disordered" evidence="1">
    <location>
        <begin position="63"/>
        <end position="114"/>
    </location>
</feature>
<dbReference type="PROSITE" id="PS01009">
    <property type="entry name" value="CRISP_1"/>
    <property type="match status" value="1"/>
</dbReference>
<accession>A0AAN7BSR5</accession>
<comment type="caution">
    <text evidence="3">The sequence shown here is derived from an EMBL/GenBank/DDBJ whole genome shotgun (WGS) entry which is preliminary data.</text>
</comment>
<gene>
    <name evidence="3" type="ORF">QBC38DRAFT_442457</name>
</gene>
<feature type="domain" description="SCP" evidence="2">
    <location>
        <begin position="159"/>
        <end position="312"/>
    </location>
</feature>
<dbReference type="FunFam" id="3.40.33.10:FF:000018">
    <property type="entry name" value="SCP-like extracellular protein, putative"/>
    <property type="match status" value="1"/>
</dbReference>
<organism evidence="3 4">
    <name type="scientific">Podospora fimiseda</name>
    <dbReference type="NCBI Taxonomy" id="252190"/>
    <lineage>
        <taxon>Eukaryota</taxon>
        <taxon>Fungi</taxon>
        <taxon>Dikarya</taxon>
        <taxon>Ascomycota</taxon>
        <taxon>Pezizomycotina</taxon>
        <taxon>Sordariomycetes</taxon>
        <taxon>Sordariomycetidae</taxon>
        <taxon>Sordariales</taxon>
        <taxon>Podosporaceae</taxon>
        <taxon>Podospora</taxon>
    </lineage>
</organism>
<proteinExistence type="predicted"/>
<dbReference type="AlphaFoldDB" id="A0AAN7BSR5"/>
<reference evidence="3" key="1">
    <citation type="journal article" date="2023" name="Mol. Phylogenet. Evol.">
        <title>Genome-scale phylogeny and comparative genomics of the fungal order Sordariales.</title>
        <authorList>
            <person name="Hensen N."/>
            <person name="Bonometti L."/>
            <person name="Westerberg I."/>
            <person name="Brannstrom I.O."/>
            <person name="Guillou S."/>
            <person name="Cros-Aarteil S."/>
            <person name="Calhoun S."/>
            <person name="Haridas S."/>
            <person name="Kuo A."/>
            <person name="Mondo S."/>
            <person name="Pangilinan J."/>
            <person name="Riley R."/>
            <person name="LaButti K."/>
            <person name="Andreopoulos B."/>
            <person name="Lipzen A."/>
            <person name="Chen C."/>
            <person name="Yan M."/>
            <person name="Daum C."/>
            <person name="Ng V."/>
            <person name="Clum A."/>
            <person name="Steindorff A."/>
            <person name="Ohm R.A."/>
            <person name="Martin F."/>
            <person name="Silar P."/>
            <person name="Natvig D.O."/>
            <person name="Lalanne C."/>
            <person name="Gautier V."/>
            <person name="Ament-Velasquez S.L."/>
            <person name="Kruys A."/>
            <person name="Hutchinson M.I."/>
            <person name="Powell A.J."/>
            <person name="Barry K."/>
            <person name="Miller A.N."/>
            <person name="Grigoriev I.V."/>
            <person name="Debuchy R."/>
            <person name="Gladieux P."/>
            <person name="Hiltunen Thoren M."/>
            <person name="Johannesson H."/>
        </authorList>
    </citation>
    <scope>NUCLEOTIDE SEQUENCE</scope>
    <source>
        <strain evidence="3">CBS 990.96</strain>
    </source>
</reference>
<dbReference type="PANTHER" id="PTHR10334">
    <property type="entry name" value="CYSTEINE-RICH SECRETORY PROTEIN-RELATED"/>
    <property type="match status" value="1"/>
</dbReference>
<dbReference type="GO" id="GO:0005576">
    <property type="term" value="C:extracellular region"/>
    <property type="evidence" value="ECO:0007669"/>
    <property type="project" value="InterPro"/>
</dbReference>
<dbReference type="InterPro" id="IPR035940">
    <property type="entry name" value="CAP_sf"/>
</dbReference>
<dbReference type="InterPro" id="IPR014044">
    <property type="entry name" value="CAP_dom"/>
</dbReference>
<protein>
    <submittedName>
        <fullName evidence="3">CAP domain-containing protein</fullName>
    </submittedName>
</protein>
<dbReference type="InterPro" id="IPR018244">
    <property type="entry name" value="Allrgn_V5/Tpx1_CS"/>
</dbReference>
<dbReference type="SMART" id="SM00198">
    <property type="entry name" value="SCP"/>
    <property type="match status" value="1"/>
</dbReference>
<evidence type="ECO:0000259" key="2">
    <source>
        <dbReference type="SMART" id="SM00198"/>
    </source>
</evidence>
<evidence type="ECO:0000313" key="4">
    <source>
        <dbReference type="Proteomes" id="UP001301958"/>
    </source>
</evidence>
<sequence length="330" mass="34356">MKSSTMLAACGALLATASPILDKRRLIVDTKVVVEWVTVTVTQSDSDVATAAFIRPATRRVVTTSSVAPPPPPVPSTSTTPEVVIEPTPAPAPQPVTTVAPAPKPVTPSPPPPPPKPITTVVEAPKPPVVEEVVKIETPSPAPAPAPVATKIEAAQPSDYASTAVFHHNKHRFNHSAGALDWDQNLASAAGTLAARCKFAHDVSIGGGGYGQNLAMWGASSGAASFGASNSVARAVTDGWYNNEVEDFPQGDYGKPTPDMTDFKKWGHFSQLVWKDSERVGCASQLCPPGTVSAFESWYTVCNYAPAGNMGGAYGVNVLPPLSQAFIAGP</sequence>
<dbReference type="EMBL" id="MU865314">
    <property type="protein sequence ID" value="KAK4228883.1"/>
    <property type="molecule type" value="Genomic_DNA"/>
</dbReference>
<dbReference type="SUPFAM" id="SSF55797">
    <property type="entry name" value="PR-1-like"/>
    <property type="match status" value="1"/>
</dbReference>
<dbReference type="PRINTS" id="PR00837">
    <property type="entry name" value="V5TPXLIKE"/>
</dbReference>
<feature type="compositionally biased region" description="Pro residues" evidence="1">
    <location>
        <begin position="102"/>
        <end position="114"/>
    </location>
</feature>
<dbReference type="Gene3D" id="3.40.33.10">
    <property type="entry name" value="CAP"/>
    <property type="match status" value="1"/>
</dbReference>
<dbReference type="CDD" id="cd05380">
    <property type="entry name" value="CAP_euk"/>
    <property type="match status" value="1"/>
</dbReference>
<evidence type="ECO:0000313" key="3">
    <source>
        <dbReference type="EMBL" id="KAK4228883.1"/>
    </source>
</evidence>
<evidence type="ECO:0000256" key="1">
    <source>
        <dbReference type="SAM" id="MobiDB-lite"/>
    </source>
</evidence>
<dbReference type="Proteomes" id="UP001301958">
    <property type="component" value="Unassembled WGS sequence"/>
</dbReference>